<gene>
    <name evidence="1" type="ORF">B0H63DRAFT_443575</name>
</gene>
<name>A0AAE0P4V6_9PEZI</name>
<comment type="caution">
    <text evidence="1">The sequence shown here is derived from an EMBL/GenBank/DDBJ whole genome shotgun (WGS) entry which is preliminary data.</text>
</comment>
<reference evidence="1" key="2">
    <citation type="submission" date="2023-06" db="EMBL/GenBank/DDBJ databases">
        <authorList>
            <consortium name="Lawrence Berkeley National Laboratory"/>
            <person name="Haridas S."/>
            <person name="Hensen N."/>
            <person name="Bonometti L."/>
            <person name="Westerberg I."/>
            <person name="Brannstrom I.O."/>
            <person name="Guillou S."/>
            <person name="Cros-Aarteil S."/>
            <person name="Calhoun S."/>
            <person name="Kuo A."/>
            <person name="Mondo S."/>
            <person name="Pangilinan J."/>
            <person name="Riley R."/>
            <person name="LaButti K."/>
            <person name="Andreopoulos B."/>
            <person name="Lipzen A."/>
            <person name="Chen C."/>
            <person name="Yanf M."/>
            <person name="Daum C."/>
            <person name="Ng V."/>
            <person name="Clum A."/>
            <person name="Steindorff A."/>
            <person name="Ohm R."/>
            <person name="Martin F."/>
            <person name="Silar P."/>
            <person name="Natvig D."/>
            <person name="Lalanne C."/>
            <person name="Gautier V."/>
            <person name="Ament-velasquez S.L."/>
            <person name="Kruys A."/>
            <person name="Hutchinson M.I."/>
            <person name="Powell A.J."/>
            <person name="Barry K."/>
            <person name="Miller A.N."/>
            <person name="Grigoriev I.V."/>
            <person name="Debuchy R."/>
            <person name="Gladieux P."/>
            <person name="Thoren M.H."/>
            <person name="Johannesson H."/>
        </authorList>
    </citation>
    <scope>NUCLEOTIDE SEQUENCE</scope>
    <source>
        <strain evidence="1">CBS 232.78</strain>
    </source>
</reference>
<evidence type="ECO:0000313" key="2">
    <source>
        <dbReference type="Proteomes" id="UP001285441"/>
    </source>
</evidence>
<dbReference type="AlphaFoldDB" id="A0AAE0P4V6"/>
<reference evidence="1" key="1">
    <citation type="journal article" date="2023" name="Mol. Phylogenet. Evol.">
        <title>Genome-scale phylogeny and comparative genomics of the fungal order Sordariales.</title>
        <authorList>
            <person name="Hensen N."/>
            <person name="Bonometti L."/>
            <person name="Westerberg I."/>
            <person name="Brannstrom I.O."/>
            <person name="Guillou S."/>
            <person name="Cros-Aarteil S."/>
            <person name="Calhoun S."/>
            <person name="Haridas S."/>
            <person name="Kuo A."/>
            <person name="Mondo S."/>
            <person name="Pangilinan J."/>
            <person name="Riley R."/>
            <person name="LaButti K."/>
            <person name="Andreopoulos B."/>
            <person name="Lipzen A."/>
            <person name="Chen C."/>
            <person name="Yan M."/>
            <person name="Daum C."/>
            <person name="Ng V."/>
            <person name="Clum A."/>
            <person name="Steindorff A."/>
            <person name="Ohm R.A."/>
            <person name="Martin F."/>
            <person name="Silar P."/>
            <person name="Natvig D.O."/>
            <person name="Lalanne C."/>
            <person name="Gautier V."/>
            <person name="Ament-Velasquez S.L."/>
            <person name="Kruys A."/>
            <person name="Hutchinson M.I."/>
            <person name="Powell A.J."/>
            <person name="Barry K."/>
            <person name="Miller A.N."/>
            <person name="Grigoriev I.V."/>
            <person name="Debuchy R."/>
            <person name="Gladieux P."/>
            <person name="Hiltunen Thoren M."/>
            <person name="Johannesson H."/>
        </authorList>
    </citation>
    <scope>NUCLEOTIDE SEQUENCE</scope>
    <source>
        <strain evidence="1">CBS 232.78</strain>
    </source>
</reference>
<sequence>MAYLWSKLGSLTWGPGLSVVRPAIQPSILPSIFPSALFIQSLFAAIEVGTLLLVDEPAGQRSAYGQKLTPSKLDNLTISHSLETLTNGVKGSQGYHDFPRRACCQERCLLDSAPPALKAKSFFA</sequence>
<dbReference type="Proteomes" id="UP001285441">
    <property type="component" value="Unassembled WGS sequence"/>
</dbReference>
<keyword evidence="2" id="KW-1185">Reference proteome</keyword>
<dbReference type="EMBL" id="JAULSW010000001">
    <property type="protein sequence ID" value="KAK3393320.1"/>
    <property type="molecule type" value="Genomic_DNA"/>
</dbReference>
<accession>A0AAE0P4V6</accession>
<evidence type="ECO:0000313" key="1">
    <source>
        <dbReference type="EMBL" id="KAK3393320.1"/>
    </source>
</evidence>
<protein>
    <submittedName>
        <fullName evidence="1">Uncharacterized protein</fullName>
    </submittedName>
</protein>
<organism evidence="1 2">
    <name type="scientific">Podospora didyma</name>
    <dbReference type="NCBI Taxonomy" id="330526"/>
    <lineage>
        <taxon>Eukaryota</taxon>
        <taxon>Fungi</taxon>
        <taxon>Dikarya</taxon>
        <taxon>Ascomycota</taxon>
        <taxon>Pezizomycotina</taxon>
        <taxon>Sordariomycetes</taxon>
        <taxon>Sordariomycetidae</taxon>
        <taxon>Sordariales</taxon>
        <taxon>Podosporaceae</taxon>
        <taxon>Podospora</taxon>
    </lineage>
</organism>
<proteinExistence type="predicted"/>